<evidence type="ECO:0000313" key="3">
    <source>
        <dbReference type="EMBL" id="KAK1771652.1"/>
    </source>
</evidence>
<dbReference type="RefSeq" id="XP_060287865.1">
    <property type="nucleotide sequence ID" value="XM_060426725.1"/>
</dbReference>
<protein>
    <recommendedName>
        <fullName evidence="5">Acid phosphatase-like protein</fullName>
    </recommendedName>
</protein>
<keyword evidence="2" id="KW-1133">Transmembrane helix</keyword>
<dbReference type="EMBL" id="MU838998">
    <property type="protein sequence ID" value="KAK1771652.1"/>
    <property type="molecule type" value="Genomic_DNA"/>
</dbReference>
<feature type="compositionally biased region" description="Basic and acidic residues" evidence="1">
    <location>
        <begin position="228"/>
        <end position="249"/>
    </location>
</feature>
<name>A0AAJ0CAD6_9PEZI</name>
<keyword evidence="4" id="KW-1185">Reference proteome</keyword>
<feature type="region of interest" description="Disordered" evidence="1">
    <location>
        <begin position="136"/>
        <end position="249"/>
    </location>
</feature>
<evidence type="ECO:0008006" key="5">
    <source>
        <dbReference type="Google" id="ProtNLM"/>
    </source>
</evidence>
<organism evidence="3 4">
    <name type="scientific">Phialemonium atrogriseum</name>
    <dbReference type="NCBI Taxonomy" id="1093897"/>
    <lineage>
        <taxon>Eukaryota</taxon>
        <taxon>Fungi</taxon>
        <taxon>Dikarya</taxon>
        <taxon>Ascomycota</taxon>
        <taxon>Pezizomycotina</taxon>
        <taxon>Sordariomycetes</taxon>
        <taxon>Sordariomycetidae</taxon>
        <taxon>Cephalothecales</taxon>
        <taxon>Cephalothecaceae</taxon>
        <taxon>Phialemonium</taxon>
    </lineage>
</organism>
<comment type="caution">
    <text evidence="3">The sequence shown here is derived from an EMBL/GenBank/DDBJ whole genome shotgun (WGS) entry which is preliminary data.</text>
</comment>
<reference evidence="3" key="1">
    <citation type="submission" date="2023-06" db="EMBL/GenBank/DDBJ databases">
        <title>Genome-scale phylogeny and comparative genomics of the fungal order Sordariales.</title>
        <authorList>
            <consortium name="Lawrence Berkeley National Laboratory"/>
            <person name="Hensen N."/>
            <person name="Bonometti L."/>
            <person name="Westerberg I."/>
            <person name="Brannstrom I.O."/>
            <person name="Guillou S."/>
            <person name="Cros-Aarteil S."/>
            <person name="Calhoun S."/>
            <person name="Haridas S."/>
            <person name="Kuo A."/>
            <person name="Mondo S."/>
            <person name="Pangilinan J."/>
            <person name="Riley R."/>
            <person name="Labutti K."/>
            <person name="Andreopoulos B."/>
            <person name="Lipzen A."/>
            <person name="Chen C."/>
            <person name="Yanf M."/>
            <person name="Daum C."/>
            <person name="Ng V."/>
            <person name="Clum A."/>
            <person name="Steindorff A."/>
            <person name="Ohm R."/>
            <person name="Martin F."/>
            <person name="Silar P."/>
            <person name="Natvig D."/>
            <person name="Lalanne C."/>
            <person name="Gautier V."/>
            <person name="Ament-Velasquez S.L."/>
            <person name="Kruys A."/>
            <person name="Hutchinson M.I."/>
            <person name="Powell A.J."/>
            <person name="Barry K."/>
            <person name="Miller A.N."/>
            <person name="Grigoriev I.V."/>
            <person name="Debuchy R."/>
            <person name="Gladieux P."/>
            <person name="Thoren M.H."/>
            <person name="Johannesson H."/>
        </authorList>
    </citation>
    <scope>NUCLEOTIDE SEQUENCE</scope>
    <source>
        <strain evidence="3">8032-3</strain>
    </source>
</reference>
<keyword evidence="2" id="KW-0472">Membrane</keyword>
<evidence type="ECO:0000256" key="1">
    <source>
        <dbReference type="SAM" id="MobiDB-lite"/>
    </source>
</evidence>
<gene>
    <name evidence="3" type="ORF">QBC33DRAFT_524314</name>
</gene>
<dbReference type="AlphaFoldDB" id="A0AAJ0CAD6"/>
<proteinExistence type="predicted"/>
<dbReference type="Proteomes" id="UP001244011">
    <property type="component" value="Unassembled WGS sequence"/>
</dbReference>
<feature type="region of interest" description="Disordered" evidence="1">
    <location>
        <begin position="79"/>
        <end position="110"/>
    </location>
</feature>
<accession>A0AAJ0CAD6</accession>
<feature type="transmembrane region" description="Helical" evidence="2">
    <location>
        <begin position="6"/>
        <end position="24"/>
    </location>
</feature>
<evidence type="ECO:0000256" key="2">
    <source>
        <dbReference type="SAM" id="Phobius"/>
    </source>
</evidence>
<feature type="compositionally biased region" description="Low complexity" evidence="1">
    <location>
        <begin position="217"/>
        <end position="227"/>
    </location>
</feature>
<sequence>MKTAGVIVLIIVIVLLAGGVGWVIHTRMRAQRLGLPPPPLSSYIPFYRSSAPTYGPPQPAPGGIVGWVNDRIRTFKNRNARTAAGAYEPSGAGGPRPGRRGFGPFDPDEAWDARVGHEADVGGYYEEQELGLAPRHHHADTSYGGSGGSYQMNLATTPGEAPEGFGGDDDDPRGRTRSRSPRGLAPGAAAGSRNPFDDDADPSNLSMRAVSPRPLDTAAVAAAGGKTAPKDHGSGDSPTERRSIFREAV</sequence>
<keyword evidence="2" id="KW-0812">Transmembrane</keyword>
<dbReference type="GeneID" id="85309912"/>
<evidence type="ECO:0000313" key="4">
    <source>
        <dbReference type="Proteomes" id="UP001244011"/>
    </source>
</evidence>